<proteinExistence type="predicted"/>
<feature type="compositionally biased region" description="Polar residues" evidence="1">
    <location>
        <begin position="326"/>
        <end position="340"/>
    </location>
</feature>
<evidence type="ECO:0000256" key="1">
    <source>
        <dbReference type="SAM" id="MobiDB-lite"/>
    </source>
</evidence>
<feature type="compositionally biased region" description="Basic and acidic residues" evidence="1">
    <location>
        <begin position="483"/>
        <end position="495"/>
    </location>
</feature>
<gene>
    <name evidence="4" type="ORF">BJ508DRAFT_373921</name>
</gene>
<feature type="compositionally biased region" description="Low complexity" evidence="1">
    <location>
        <begin position="564"/>
        <end position="580"/>
    </location>
</feature>
<evidence type="ECO:0000313" key="4">
    <source>
        <dbReference type="EMBL" id="RPA84911.1"/>
    </source>
</evidence>
<keyword evidence="2" id="KW-0812">Transmembrane</keyword>
<feature type="region of interest" description="Disordered" evidence="1">
    <location>
        <begin position="286"/>
        <end position="361"/>
    </location>
</feature>
<dbReference type="AlphaFoldDB" id="A0A3N4IL49"/>
<feature type="compositionally biased region" description="Polar residues" evidence="1">
    <location>
        <begin position="307"/>
        <end position="317"/>
    </location>
</feature>
<reference evidence="4 5" key="1">
    <citation type="journal article" date="2018" name="Nat. Ecol. Evol.">
        <title>Pezizomycetes genomes reveal the molecular basis of ectomycorrhizal truffle lifestyle.</title>
        <authorList>
            <person name="Murat C."/>
            <person name="Payen T."/>
            <person name="Noel B."/>
            <person name="Kuo A."/>
            <person name="Morin E."/>
            <person name="Chen J."/>
            <person name="Kohler A."/>
            <person name="Krizsan K."/>
            <person name="Balestrini R."/>
            <person name="Da Silva C."/>
            <person name="Montanini B."/>
            <person name="Hainaut M."/>
            <person name="Levati E."/>
            <person name="Barry K.W."/>
            <person name="Belfiori B."/>
            <person name="Cichocki N."/>
            <person name="Clum A."/>
            <person name="Dockter R.B."/>
            <person name="Fauchery L."/>
            <person name="Guy J."/>
            <person name="Iotti M."/>
            <person name="Le Tacon F."/>
            <person name="Lindquist E.A."/>
            <person name="Lipzen A."/>
            <person name="Malagnac F."/>
            <person name="Mello A."/>
            <person name="Molinier V."/>
            <person name="Miyauchi S."/>
            <person name="Poulain J."/>
            <person name="Riccioni C."/>
            <person name="Rubini A."/>
            <person name="Sitrit Y."/>
            <person name="Splivallo R."/>
            <person name="Traeger S."/>
            <person name="Wang M."/>
            <person name="Zifcakova L."/>
            <person name="Wipf D."/>
            <person name="Zambonelli A."/>
            <person name="Paolocci F."/>
            <person name="Nowrousian M."/>
            <person name="Ottonello S."/>
            <person name="Baldrian P."/>
            <person name="Spatafora J.W."/>
            <person name="Henrissat B."/>
            <person name="Nagy L.G."/>
            <person name="Aury J.M."/>
            <person name="Wincker P."/>
            <person name="Grigoriev I.V."/>
            <person name="Bonfante P."/>
            <person name="Martin F.M."/>
        </authorList>
    </citation>
    <scope>NUCLEOTIDE SEQUENCE [LARGE SCALE GENOMIC DNA]</scope>
    <source>
        <strain evidence="4 5">RN42</strain>
    </source>
</reference>
<feature type="compositionally biased region" description="Polar residues" evidence="1">
    <location>
        <begin position="458"/>
        <end position="468"/>
    </location>
</feature>
<feature type="transmembrane region" description="Helical" evidence="2">
    <location>
        <begin position="189"/>
        <end position="210"/>
    </location>
</feature>
<accession>A0A3N4IL49</accession>
<sequence>MILRTRRSIVPTFLTTLLLTLPTVAQLLTFAPYPAATPTPSPGTSQKALLPECAHQCAPLYAAQFDCLSSDPSKVPNVENWICFCEHPQLRRIMSLTSQGMTGGECDTVCLDAQDREDVANFVWDNCGPIVEQKNNIEKNAKKAEEEKKKKEEEEEKERQRKNRESLDAKERENEGKNKSGDDPWINKAWPFLLLALLLVLLPIAAIMTFRYFRRRPRDGVFTPLPMYQSPNTSEDPGRAGTQQSLTRRITSLLSPRLSGPNNGEMGTIPEHAPILPSLSVLRRDREERERRYGSGHIRTDSGASLDPSTSGMNYYQSPLKPKLSAVSSMTEGSSDSNQGPSGGGYVVSPMTSTRSRYPPPPIRTGLYGSSIAEDAVSEVSDIDIAEQTIAEMASPGPLSPLRVVNPDSSHVDIPELELESDEVEVEEGGIAGLAGVVAKRWSDGVVDVDESGHLVANSSGETLNGGSPLTPPDAAIGGVGNGRDDGRNPEEPRKMLTRQWSWEADTSDESTFTGISRRSLRSTPSFTPHSLVPITPPENRNPISVPPIKIFAPSTDRPDRLSRSSTSTTSSSLYDTNPLSPVLLNSPLFSNYSNPAMQPVPKPIQTGIMDSPTLPHHLPIGTPPRRASETSFLHSPPPSSPDDDDEDTNPSESGGNYAYFYTPASPNAPPYVPTSSTFQPTAIPTALGQYNRPSFNFSTNTDPYARTSSVYSRDIIDEYDSGEDEVDDKLTRFRMEQERELEGMLGMPPPPATSSGFYGGPRRGRLGTVREVDGE</sequence>
<keyword evidence="5" id="KW-1185">Reference proteome</keyword>
<evidence type="ECO:0008006" key="6">
    <source>
        <dbReference type="Google" id="ProtNLM"/>
    </source>
</evidence>
<evidence type="ECO:0000313" key="5">
    <source>
        <dbReference type="Proteomes" id="UP000275078"/>
    </source>
</evidence>
<evidence type="ECO:0000256" key="2">
    <source>
        <dbReference type="SAM" id="Phobius"/>
    </source>
</evidence>
<keyword evidence="2" id="KW-1133">Transmembrane helix</keyword>
<keyword evidence="2" id="KW-0472">Membrane</keyword>
<protein>
    <recommendedName>
        <fullName evidence="6">Extracellular membrane protein CFEM domain-containing protein</fullName>
    </recommendedName>
</protein>
<feature type="region of interest" description="Disordered" evidence="1">
    <location>
        <begin position="138"/>
        <end position="182"/>
    </location>
</feature>
<name>A0A3N4IL49_ASCIM</name>
<feature type="region of interest" description="Disordered" evidence="1">
    <location>
        <begin position="597"/>
        <end position="659"/>
    </location>
</feature>
<feature type="region of interest" description="Disordered" evidence="1">
    <location>
        <begin position="458"/>
        <end position="580"/>
    </location>
</feature>
<evidence type="ECO:0000256" key="3">
    <source>
        <dbReference type="SAM" id="SignalP"/>
    </source>
</evidence>
<feature type="region of interest" description="Disordered" evidence="1">
    <location>
        <begin position="742"/>
        <end position="776"/>
    </location>
</feature>
<feature type="signal peptide" evidence="3">
    <location>
        <begin position="1"/>
        <end position="25"/>
    </location>
</feature>
<keyword evidence="3" id="KW-0732">Signal</keyword>
<organism evidence="4 5">
    <name type="scientific">Ascobolus immersus RN42</name>
    <dbReference type="NCBI Taxonomy" id="1160509"/>
    <lineage>
        <taxon>Eukaryota</taxon>
        <taxon>Fungi</taxon>
        <taxon>Dikarya</taxon>
        <taxon>Ascomycota</taxon>
        <taxon>Pezizomycotina</taxon>
        <taxon>Pezizomycetes</taxon>
        <taxon>Pezizales</taxon>
        <taxon>Ascobolaceae</taxon>
        <taxon>Ascobolus</taxon>
    </lineage>
</organism>
<dbReference type="EMBL" id="ML119656">
    <property type="protein sequence ID" value="RPA84911.1"/>
    <property type="molecule type" value="Genomic_DNA"/>
</dbReference>
<feature type="compositionally biased region" description="Polar residues" evidence="1">
    <location>
        <begin position="510"/>
        <end position="529"/>
    </location>
</feature>
<dbReference type="Proteomes" id="UP000275078">
    <property type="component" value="Unassembled WGS sequence"/>
</dbReference>
<feature type="chain" id="PRO_5018131020" description="Extracellular membrane protein CFEM domain-containing protein" evidence="3">
    <location>
        <begin position="26"/>
        <end position="776"/>
    </location>
</feature>